<gene>
    <name evidence="2" type="ORF">C8N24_4789</name>
</gene>
<reference evidence="2 3" key="1">
    <citation type="submission" date="2018-10" db="EMBL/GenBank/DDBJ databases">
        <title>Genomic Encyclopedia of Archaeal and Bacterial Type Strains, Phase II (KMG-II): from individual species to whole genera.</title>
        <authorList>
            <person name="Goeker M."/>
        </authorList>
    </citation>
    <scope>NUCLEOTIDE SEQUENCE [LARGE SCALE GENOMIC DNA]</scope>
    <source>
        <strain evidence="2 3">DSM 14954</strain>
    </source>
</reference>
<dbReference type="SUPFAM" id="SSF51182">
    <property type="entry name" value="RmlC-like cupins"/>
    <property type="match status" value="1"/>
</dbReference>
<dbReference type="EMBL" id="RBIL01000002">
    <property type="protein sequence ID" value="RKQ86774.1"/>
    <property type="molecule type" value="Genomic_DNA"/>
</dbReference>
<dbReference type="InterPro" id="IPR013096">
    <property type="entry name" value="Cupin_2"/>
</dbReference>
<evidence type="ECO:0000313" key="3">
    <source>
        <dbReference type="Proteomes" id="UP000278962"/>
    </source>
</evidence>
<name>A0A660L0M3_9ACTN</name>
<dbReference type="AlphaFoldDB" id="A0A660L0M3"/>
<evidence type="ECO:0000313" key="2">
    <source>
        <dbReference type="EMBL" id="RKQ86774.1"/>
    </source>
</evidence>
<dbReference type="InterPro" id="IPR014710">
    <property type="entry name" value="RmlC-like_jellyroll"/>
</dbReference>
<feature type="domain" description="Cupin type-2" evidence="1">
    <location>
        <begin position="28"/>
        <end position="91"/>
    </location>
</feature>
<sequence>MNLLPGINLNVTVAGHATQGEYALVEAVVADGTEIPPHVAQLEDVILHVLHGELALVVDREPSTLGTGATVVLERGVPRRLTATRPTRVLALITPAGLEQLLTVIADPATDPDDRAALLAVGGVQTVPAA</sequence>
<comment type="caution">
    <text evidence="2">The sequence shown here is derived from an EMBL/GenBank/DDBJ whole genome shotgun (WGS) entry which is preliminary data.</text>
</comment>
<protein>
    <submittedName>
        <fullName evidence="2">Cupin domain-containing protein</fullName>
    </submittedName>
</protein>
<keyword evidence="3" id="KW-1185">Reference proteome</keyword>
<dbReference type="Gene3D" id="2.60.120.10">
    <property type="entry name" value="Jelly Rolls"/>
    <property type="match status" value="1"/>
</dbReference>
<accession>A0A660L0M3</accession>
<evidence type="ECO:0000259" key="1">
    <source>
        <dbReference type="Pfam" id="PF07883"/>
    </source>
</evidence>
<proteinExistence type="predicted"/>
<dbReference type="RefSeq" id="WP_170179355.1">
    <property type="nucleotide sequence ID" value="NZ_RBIL01000002.1"/>
</dbReference>
<dbReference type="Proteomes" id="UP000278962">
    <property type="component" value="Unassembled WGS sequence"/>
</dbReference>
<dbReference type="Pfam" id="PF07883">
    <property type="entry name" value="Cupin_2"/>
    <property type="match status" value="1"/>
</dbReference>
<organism evidence="2 3">
    <name type="scientific">Solirubrobacter pauli</name>
    <dbReference type="NCBI Taxonomy" id="166793"/>
    <lineage>
        <taxon>Bacteria</taxon>
        <taxon>Bacillati</taxon>
        <taxon>Actinomycetota</taxon>
        <taxon>Thermoleophilia</taxon>
        <taxon>Solirubrobacterales</taxon>
        <taxon>Solirubrobacteraceae</taxon>
        <taxon>Solirubrobacter</taxon>
    </lineage>
</organism>
<dbReference type="InterPro" id="IPR011051">
    <property type="entry name" value="RmlC_Cupin_sf"/>
</dbReference>